<evidence type="ECO:0000259" key="8">
    <source>
        <dbReference type="Pfam" id="PF07637"/>
    </source>
</evidence>
<gene>
    <name evidence="9" type="ordered locus">Acid_2097</name>
</gene>
<reference evidence="9" key="1">
    <citation type="submission" date="2006-10" db="EMBL/GenBank/DDBJ databases">
        <title>Complete sequence of Solibacter usitatus Ellin6076.</title>
        <authorList>
            <consortium name="US DOE Joint Genome Institute"/>
            <person name="Copeland A."/>
            <person name="Lucas S."/>
            <person name="Lapidus A."/>
            <person name="Barry K."/>
            <person name="Detter J.C."/>
            <person name="Glavina del Rio T."/>
            <person name="Hammon N."/>
            <person name="Israni S."/>
            <person name="Dalin E."/>
            <person name="Tice H."/>
            <person name="Pitluck S."/>
            <person name="Thompson L.S."/>
            <person name="Brettin T."/>
            <person name="Bruce D."/>
            <person name="Han C."/>
            <person name="Tapia R."/>
            <person name="Gilna P."/>
            <person name="Schmutz J."/>
            <person name="Larimer F."/>
            <person name="Land M."/>
            <person name="Hauser L."/>
            <person name="Kyrpides N."/>
            <person name="Mikhailova N."/>
            <person name="Janssen P.H."/>
            <person name="Kuske C.R."/>
            <person name="Richardson P."/>
        </authorList>
    </citation>
    <scope>NUCLEOTIDE SEQUENCE</scope>
    <source>
        <strain evidence="9">Ellin6076</strain>
    </source>
</reference>
<accession>Q026I2</accession>
<dbReference type="Pfam" id="PF07637">
    <property type="entry name" value="PSD5"/>
    <property type="match status" value="1"/>
</dbReference>
<dbReference type="OrthoDB" id="174639at2"/>
<feature type="chain" id="PRO_5004163203" description="Cytochrome c domain-containing protein" evidence="2">
    <location>
        <begin position="19"/>
        <end position="909"/>
    </location>
</feature>
<dbReference type="SUPFAM" id="SSF46626">
    <property type="entry name" value="Cytochrome c"/>
    <property type="match status" value="1"/>
</dbReference>
<evidence type="ECO:0000259" key="5">
    <source>
        <dbReference type="Pfam" id="PF07627"/>
    </source>
</evidence>
<feature type="domain" description="DUF1588" evidence="5">
    <location>
        <begin position="700"/>
        <end position="795"/>
    </location>
</feature>
<protein>
    <recommendedName>
        <fullName evidence="10">Cytochrome c domain-containing protein</fullName>
    </recommendedName>
</protein>
<dbReference type="InterPro" id="IPR013042">
    <property type="entry name" value="DUF1592"/>
</dbReference>
<dbReference type="InterPro" id="IPR013043">
    <property type="entry name" value="DUF1595"/>
</dbReference>
<dbReference type="Pfam" id="PF07635">
    <property type="entry name" value="PSCyt1"/>
    <property type="match status" value="1"/>
</dbReference>
<feature type="domain" description="DUF1595" evidence="8">
    <location>
        <begin position="487"/>
        <end position="547"/>
    </location>
</feature>
<feature type="region of interest" description="Disordered" evidence="1">
    <location>
        <begin position="237"/>
        <end position="256"/>
    </location>
</feature>
<feature type="domain" description="DUF1585" evidence="3">
    <location>
        <begin position="833"/>
        <end position="906"/>
    </location>
</feature>
<dbReference type="InterPro" id="IPR013036">
    <property type="entry name" value="DUF1587"/>
</dbReference>
<evidence type="ECO:0000259" key="4">
    <source>
        <dbReference type="Pfam" id="PF07626"/>
    </source>
</evidence>
<evidence type="ECO:0000313" key="9">
    <source>
        <dbReference type="EMBL" id="ABJ83087.1"/>
    </source>
</evidence>
<evidence type="ECO:0008006" key="10">
    <source>
        <dbReference type="Google" id="ProtNLM"/>
    </source>
</evidence>
<feature type="signal peptide" evidence="2">
    <location>
        <begin position="1"/>
        <end position="18"/>
    </location>
</feature>
<feature type="domain" description="DUF1587" evidence="4">
    <location>
        <begin position="123"/>
        <end position="187"/>
    </location>
</feature>
<dbReference type="InParanoid" id="Q026I2"/>
<dbReference type="KEGG" id="sus:Acid_2097"/>
<dbReference type="AlphaFoldDB" id="Q026I2"/>
<dbReference type="GO" id="GO:0009055">
    <property type="term" value="F:electron transfer activity"/>
    <property type="evidence" value="ECO:0007669"/>
    <property type="project" value="InterPro"/>
</dbReference>
<dbReference type="InterPro" id="IPR013039">
    <property type="entry name" value="DUF1588"/>
</dbReference>
<dbReference type="Pfam" id="PF07626">
    <property type="entry name" value="PSD3"/>
    <property type="match status" value="1"/>
</dbReference>
<dbReference type="HOGENOM" id="CLU_007458_0_0_0"/>
<dbReference type="STRING" id="234267.Acid_2097"/>
<dbReference type="Pfam" id="PF07624">
    <property type="entry name" value="PSD2"/>
    <property type="match status" value="1"/>
</dbReference>
<dbReference type="eggNOG" id="COG2010">
    <property type="taxonomic scope" value="Bacteria"/>
</dbReference>
<dbReference type="Pfam" id="PF07631">
    <property type="entry name" value="PSD4"/>
    <property type="match status" value="1"/>
</dbReference>
<dbReference type="GO" id="GO:0020037">
    <property type="term" value="F:heme binding"/>
    <property type="evidence" value="ECO:0007669"/>
    <property type="project" value="InterPro"/>
</dbReference>
<dbReference type="InterPro" id="IPR011478">
    <property type="entry name" value="DUF1585"/>
</dbReference>
<dbReference type="InterPro" id="IPR011429">
    <property type="entry name" value="Cyt_c_Planctomycete-type"/>
</dbReference>
<feature type="domain" description="Cytochrome C Planctomycete-type" evidence="7">
    <location>
        <begin position="39"/>
        <end position="85"/>
    </location>
</feature>
<keyword evidence="2" id="KW-0732">Signal</keyword>
<name>Q026I2_SOLUE</name>
<dbReference type="InterPro" id="IPR036909">
    <property type="entry name" value="Cyt_c-like_dom_sf"/>
</dbReference>
<dbReference type="EMBL" id="CP000473">
    <property type="protein sequence ID" value="ABJ83087.1"/>
    <property type="molecule type" value="Genomic_DNA"/>
</dbReference>
<proteinExistence type="predicted"/>
<organism evidence="9">
    <name type="scientific">Solibacter usitatus (strain Ellin6076)</name>
    <dbReference type="NCBI Taxonomy" id="234267"/>
    <lineage>
        <taxon>Bacteria</taxon>
        <taxon>Pseudomonadati</taxon>
        <taxon>Acidobacteriota</taxon>
        <taxon>Terriglobia</taxon>
        <taxon>Bryobacterales</taxon>
        <taxon>Solibacteraceae</taxon>
        <taxon>Candidatus Solibacter</taxon>
    </lineage>
</organism>
<evidence type="ECO:0000256" key="2">
    <source>
        <dbReference type="SAM" id="SignalP"/>
    </source>
</evidence>
<dbReference type="Pfam" id="PF07627">
    <property type="entry name" value="PSCyt3"/>
    <property type="match status" value="1"/>
</dbReference>
<evidence type="ECO:0000256" key="1">
    <source>
        <dbReference type="SAM" id="MobiDB-lite"/>
    </source>
</evidence>
<evidence type="ECO:0000259" key="7">
    <source>
        <dbReference type="Pfam" id="PF07635"/>
    </source>
</evidence>
<sequence length="909" mass="100138" precursor="true">MRKLVLTGAIFLASGFFAAAGWAATRPFAGADVFLQKNCAGCHSSSAPAARLDLSKLSYEPANPDNFAIWVKVHDRVSAGEMPPAPMPRPPAESVTQFVDGLNAALTAYEHGVIAERGRAGLRRLNAYEYENALRDLLNVPWVQIKSKLPQDGEAWRYNKIGAALDVSYVQLARYMSSADYAMREAMAAKLVQPPTATTRIYARQEPTLRNFRPREGNTRTDRLNFPVLDAHAQPDVRAGRSPITNPETKEREATGRVSSIFSDAGGFSWSSFRVPAAGRYRIRVKGYSIWVSGGGIDHWNFTGFGPEKVAYLYQPTYHRPNPDEVWPGRRNEPIGVYAQSSGQSRPLAAFDFTPEASVHELEVLLSPNEAIQTDAMRLFRTRVNGTEEEYVNPLAEQDGMPGVAFQWLEAEGPLYDQNALAGYRLMFGDLPMRRLGKGETGGVTLQIVAPPPSAAEAGAGGGRGRFGPRTQDVAVEVVSDHPHEDAERLIRGFLAGAYSRPVEEAHAKRFLELFSHQFEEGRGFTKSLLSAYTAILCSPGYLYIQEAPGTLDNYSLAARLSLFLWNSPPDTELRNLAAQGRLSRPEVLKAQTERLLNDAKSRRFIDAFTDYWLDLRKIDDSSPSTTLYNDYELDDPLKLAAVEETRLFVQEMLNRNLPARTVVDSDFTFLNERLAKHYGIAGVNGVAMRKVALPKDSIRGGIMTQASVLKVTANGTTTSPVIRGVWIMERILGFHTAPPAGVPALEPDIRGAVTIRQQLDRHRADPTCAACHRKIDPPGFALESFDVMGGWRDHYRAFAENVKPELGRGLSGQPFAFHYGLPVDSAGALAGGGSFHDIREFKRLLLDHEERTVARNLAGQLATYGTGAPVGFSDRSQVDAILDRARGSGYGIRDIVLGIVESDLFRNK</sequence>
<feature type="domain" description="DUF1592" evidence="6">
    <location>
        <begin position="552"/>
        <end position="681"/>
    </location>
</feature>
<evidence type="ECO:0000259" key="6">
    <source>
        <dbReference type="Pfam" id="PF07631"/>
    </source>
</evidence>
<evidence type="ECO:0000259" key="3">
    <source>
        <dbReference type="Pfam" id="PF07624"/>
    </source>
</evidence>